<sequence length="430" mass="48127">MPGVPSSRGCEACRKQKKKCDQVKPLCGRCLRLNIACVGSGFRRYKFKEDHRFTSVQISTMPGNGKSLLTSALVGKLKASDDLRYHLTWAYGGFMEDIPKRIGTNEALDTAVEALVSSHASLGSHRSGGSLALSEGLMKYSRALKTLRFYLDDFEKARTAETLCAVMLLLICQSFLGTYRNRWSSHGEGAARILKARAYYNRHDDFECKLILSLRGPVLFEAICNTRISFSPEEWTDLIESELDGTTSEGLMMSCLARVPDLLLHGRIALQEQGDLGVVIAKTRHQYLILTAMLTELHNLFSSVEKLPDNIRERVRSYYQRSYGLGLSICIIFNCILKALEPMNANLDIEAARFCQEILDLAQKEIGHRPLGAAYISLCLVAAWCVNRDEATHGKVEMALFDYMGDFPGNLETLKSEIEFASRRLSLLEP</sequence>
<dbReference type="PROSITE" id="PS50048">
    <property type="entry name" value="ZN2_CY6_FUNGAL_2"/>
    <property type="match status" value="1"/>
</dbReference>
<dbReference type="GO" id="GO:0000981">
    <property type="term" value="F:DNA-binding transcription factor activity, RNA polymerase II-specific"/>
    <property type="evidence" value="ECO:0007669"/>
    <property type="project" value="InterPro"/>
</dbReference>
<dbReference type="Proteomes" id="UP000469558">
    <property type="component" value="Unassembled WGS sequence"/>
</dbReference>
<comment type="caution">
    <text evidence="3">The sequence shown here is derived from an EMBL/GenBank/DDBJ whole genome shotgun (WGS) entry which is preliminary data.</text>
</comment>
<accession>A0A8T9C3Q1</accession>
<dbReference type="CDD" id="cd00067">
    <property type="entry name" value="GAL4"/>
    <property type="match status" value="1"/>
</dbReference>
<proteinExistence type="predicted"/>
<evidence type="ECO:0000256" key="1">
    <source>
        <dbReference type="ARBA" id="ARBA00023242"/>
    </source>
</evidence>
<dbReference type="InterPro" id="IPR001138">
    <property type="entry name" value="Zn2Cys6_DnaBD"/>
</dbReference>
<dbReference type="Pfam" id="PF00172">
    <property type="entry name" value="Zn_clus"/>
    <property type="match status" value="1"/>
</dbReference>
<dbReference type="InterPro" id="IPR053178">
    <property type="entry name" value="Osmoadaptation_assoc"/>
</dbReference>
<organism evidence="3 4">
    <name type="scientific">Lachnellula suecica</name>
    <dbReference type="NCBI Taxonomy" id="602035"/>
    <lineage>
        <taxon>Eukaryota</taxon>
        <taxon>Fungi</taxon>
        <taxon>Dikarya</taxon>
        <taxon>Ascomycota</taxon>
        <taxon>Pezizomycotina</taxon>
        <taxon>Leotiomycetes</taxon>
        <taxon>Helotiales</taxon>
        <taxon>Lachnaceae</taxon>
        <taxon>Lachnellula</taxon>
    </lineage>
</organism>
<dbReference type="OrthoDB" id="4314040at2759"/>
<evidence type="ECO:0000313" key="3">
    <source>
        <dbReference type="EMBL" id="TVY80299.1"/>
    </source>
</evidence>
<dbReference type="AlphaFoldDB" id="A0A8T9C3Q1"/>
<dbReference type="InterPro" id="IPR036864">
    <property type="entry name" value="Zn2-C6_fun-type_DNA-bd_sf"/>
</dbReference>
<dbReference type="SMART" id="SM00066">
    <property type="entry name" value="GAL4"/>
    <property type="match status" value="1"/>
</dbReference>
<protein>
    <recommendedName>
        <fullName evidence="2">Zn(2)-C6 fungal-type domain-containing protein</fullName>
    </recommendedName>
</protein>
<name>A0A8T9C3Q1_9HELO</name>
<keyword evidence="4" id="KW-1185">Reference proteome</keyword>
<feature type="domain" description="Zn(2)-C6 fungal-type" evidence="2">
    <location>
        <begin position="9"/>
        <end position="38"/>
    </location>
</feature>
<dbReference type="SUPFAM" id="SSF57701">
    <property type="entry name" value="Zn2/Cys6 DNA-binding domain"/>
    <property type="match status" value="1"/>
</dbReference>
<evidence type="ECO:0000259" key="2">
    <source>
        <dbReference type="PROSITE" id="PS50048"/>
    </source>
</evidence>
<evidence type="ECO:0000313" key="4">
    <source>
        <dbReference type="Proteomes" id="UP000469558"/>
    </source>
</evidence>
<dbReference type="PANTHER" id="PTHR38111">
    <property type="entry name" value="ZN(2)-C6 FUNGAL-TYPE DOMAIN-CONTAINING PROTEIN-RELATED"/>
    <property type="match status" value="1"/>
</dbReference>
<dbReference type="PROSITE" id="PS00463">
    <property type="entry name" value="ZN2_CY6_FUNGAL_1"/>
    <property type="match status" value="1"/>
</dbReference>
<dbReference type="Gene3D" id="4.10.240.10">
    <property type="entry name" value="Zn(2)-C6 fungal-type DNA-binding domain"/>
    <property type="match status" value="1"/>
</dbReference>
<dbReference type="GO" id="GO:0008270">
    <property type="term" value="F:zinc ion binding"/>
    <property type="evidence" value="ECO:0007669"/>
    <property type="project" value="InterPro"/>
</dbReference>
<keyword evidence="1" id="KW-0539">Nucleus</keyword>
<dbReference type="PANTHER" id="PTHR38111:SF11">
    <property type="entry name" value="TRANSCRIPTION FACTOR DOMAIN-CONTAINING PROTEIN-RELATED"/>
    <property type="match status" value="1"/>
</dbReference>
<reference evidence="3 4" key="1">
    <citation type="submission" date="2018-05" db="EMBL/GenBank/DDBJ databases">
        <title>Genome sequencing and assembly of the regulated plant pathogen Lachnellula willkommii and related sister species for the development of diagnostic species identification markers.</title>
        <authorList>
            <person name="Giroux E."/>
            <person name="Bilodeau G."/>
        </authorList>
    </citation>
    <scope>NUCLEOTIDE SEQUENCE [LARGE SCALE GENOMIC DNA]</scope>
    <source>
        <strain evidence="3 4">CBS 268.59</strain>
    </source>
</reference>
<dbReference type="EMBL" id="QGMK01000713">
    <property type="protein sequence ID" value="TVY80299.1"/>
    <property type="molecule type" value="Genomic_DNA"/>
</dbReference>
<gene>
    <name evidence="3" type="ORF">LSUE1_G003918</name>
</gene>